<organism evidence="1 2">
    <name type="scientific">Cichorium intybus</name>
    <name type="common">Chicory</name>
    <dbReference type="NCBI Taxonomy" id="13427"/>
    <lineage>
        <taxon>Eukaryota</taxon>
        <taxon>Viridiplantae</taxon>
        <taxon>Streptophyta</taxon>
        <taxon>Embryophyta</taxon>
        <taxon>Tracheophyta</taxon>
        <taxon>Spermatophyta</taxon>
        <taxon>Magnoliopsida</taxon>
        <taxon>eudicotyledons</taxon>
        <taxon>Gunneridae</taxon>
        <taxon>Pentapetalae</taxon>
        <taxon>asterids</taxon>
        <taxon>campanulids</taxon>
        <taxon>Asterales</taxon>
        <taxon>Asteraceae</taxon>
        <taxon>Cichorioideae</taxon>
        <taxon>Cichorieae</taxon>
        <taxon>Cichoriinae</taxon>
        <taxon>Cichorium</taxon>
    </lineage>
</organism>
<sequence>MLDNASKEQLAEFISSLHGHVASLLRHMVGSVGFRVTKRTQKQILISSAIAVEFNNIATSATAVDFILPLSFDKAGGLFDFGHPLLNRIAGSFITATGIGEIQAVSREACYIALENDEKEEEKTKWNEKVEGLVVVVGESERRRGVAEEVAKPPGKEMDVAGRINPDGEPISVLSHIHTRTGFPEREMGKKKRVGEEVGKE</sequence>
<reference evidence="1 2" key="2">
    <citation type="journal article" date="2022" name="Mol. Ecol. Resour.">
        <title>The genomes of chicory, endive, great burdock and yacon provide insights into Asteraceae paleo-polyploidization history and plant inulin production.</title>
        <authorList>
            <person name="Fan W."/>
            <person name="Wang S."/>
            <person name="Wang H."/>
            <person name="Wang A."/>
            <person name="Jiang F."/>
            <person name="Liu H."/>
            <person name="Zhao H."/>
            <person name="Xu D."/>
            <person name="Zhang Y."/>
        </authorList>
    </citation>
    <scope>NUCLEOTIDE SEQUENCE [LARGE SCALE GENOMIC DNA]</scope>
    <source>
        <strain evidence="2">cv. Punajuju</strain>
        <tissue evidence="1">Leaves</tissue>
    </source>
</reference>
<name>A0ACB9E0H6_CICIN</name>
<comment type="caution">
    <text evidence="1">The sequence shown here is derived from an EMBL/GenBank/DDBJ whole genome shotgun (WGS) entry which is preliminary data.</text>
</comment>
<proteinExistence type="predicted"/>
<gene>
    <name evidence="1" type="ORF">L2E82_23055</name>
</gene>
<evidence type="ECO:0000313" key="2">
    <source>
        <dbReference type="Proteomes" id="UP001055811"/>
    </source>
</evidence>
<keyword evidence="2" id="KW-1185">Reference proteome</keyword>
<reference evidence="2" key="1">
    <citation type="journal article" date="2022" name="Mol. Ecol. Resour.">
        <title>The genomes of chicory, endive, great burdock and yacon provide insights into Asteraceae palaeo-polyploidization history and plant inulin production.</title>
        <authorList>
            <person name="Fan W."/>
            <person name="Wang S."/>
            <person name="Wang H."/>
            <person name="Wang A."/>
            <person name="Jiang F."/>
            <person name="Liu H."/>
            <person name="Zhao H."/>
            <person name="Xu D."/>
            <person name="Zhang Y."/>
        </authorList>
    </citation>
    <scope>NUCLEOTIDE SEQUENCE [LARGE SCALE GENOMIC DNA]</scope>
    <source>
        <strain evidence="2">cv. Punajuju</strain>
    </source>
</reference>
<protein>
    <submittedName>
        <fullName evidence="1">Uncharacterized protein</fullName>
    </submittedName>
</protein>
<accession>A0ACB9E0H6</accession>
<evidence type="ECO:0000313" key="1">
    <source>
        <dbReference type="EMBL" id="KAI3751961.1"/>
    </source>
</evidence>
<dbReference type="EMBL" id="CM042012">
    <property type="protein sequence ID" value="KAI3751961.1"/>
    <property type="molecule type" value="Genomic_DNA"/>
</dbReference>
<dbReference type="Proteomes" id="UP001055811">
    <property type="component" value="Linkage Group LG04"/>
</dbReference>